<dbReference type="EMBL" id="BMMK01000045">
    <property type="protein sequence ID" value="GGM79685.1"/>
    <property type="molecule type" value="Genomic_DNA"/>
</dbReference>
<dbReference type="FunFam" id="3.40.50.980:FF:000001">
    <property type="entry name" value="Non-ribosomal peptide synthetase"/>
    <property type="match status" value="1"/>
</dbReference>
<comment type="caution">
    <text evidence="6">The sequence shown here is derived from an EMBL/GenBank/DDBJ whole genome shotgun (WGS) entry which is preliminary data.</text>
</comment>
<evidence type="ECO:0000256" key="3">
    <source>
        <dbReference type="SAM" id="MobiDB-lite"/>
    </source>
</evidence>
<dbReference type="Pfam" id="PF13193">
    <property type="entry name" value="AMP-binding_C"/>
    <property type="match status" value="1"/>
</dbReference>
<keyword evidence="1" id="KW-0596">Phosphopantetheine</keyword>
<protein>
    <submittedName>
        <fullName evidence="6">Peptide synthetase</fullName>
    </submittedName>
</protein>
<dbReference type="Pfam" id="PF00501">
    <property type="entry name" value="AMP-binding"/>
    <property type="match status" value="1"/>
</dbReference>
<dbReference type="GO" id="GO:0031177">
    <property type="term" value="F:phosphopantetheine binding"/>
    <property type="evidence" value="ECO:0007669"/>
    <property type="project" value="InterPro"/>
</dbReference>
<sequence>MAETDVLGRRPQSPALSVEQPTAPTRRLHHFFEASCDTEPTAVALDCDGHVLTYLELDQRANRLAHYLIRRGIGTGNRVGLLLHRSPEIYVALLAVLKTGATYVPIDPSSPSERVSFIAEDSSLDLLLSASTLSATTQGLDCPVLELDRAEPVLGSLPCHRPRLAETRDSICYIIYTSGSTGRPKGVAVAQSSICNFIDVVPAVYGVDANDRVYQGMTLAFDFSIEEVWPTWAVGATLVGGPNDARRLGGGLAEFLAEKSVTVLYCVPTVLATMDRDLPQLRTLIVGGEACPAELVERWSQPGRRILNTYGPTEATVTATWAELHAGKPVTIGRPLPTYYVRLLDEELRPVPDGEVAEICIGGVGVATGYLNRPDLTADRFVPDPWRPAGRLYRTGDLGRLLPDGEIEYLGRADGEVKVRGHRVDLQEIETNLMADEAVAAAVVTLLKQDGPGGELAAYITRRTDEPAEDTLVSRLHQRLRQHLPPYMVPAFLDIVTELPMLPSGKVDRKALPAPSGRRLVATDMPVTPPETPLEHRIVRVWAEVMRLGTDEVSVEADFFLDLGGHSLLAATVVSFLRREGVALSIADLYEHPTVRGLAEHQEALDQGAGAAEGQAPPPHRATNRTVLAAALIQLAVVYLLGAALALPTMEVLGHARMYPEKVAKLAAIIVGTYVAGRLLIPVIGVRLLSLGLEPGRYRLWSGTYLRLWIIQQLFALSPVGVFSGSPLLPPYLRLLGARVGSRCHLATAGLGLPRFVTIGDEASVGYGAQLHTTHVEAGWVLVEPISLGARSFVGANSVVMPGVMLGDDARLADQSLAVTGQAIPAGQEWAGAPSAPRKNHDRLLDRMQLQGQPTGELSAGLVGAFLAAWGILEVLPIILAVPSIALMVVGWVHGGILGGLLAAVLSGPLFVVITCGSIALGKFLVLRRTPTGIYPVRSTLGLRKWVVDKLLESSLTTTNTLYATLYTVPWLRSLGARVGSWSEVSTVSHVDPDLLRLGPESFLADQASVGVATYHRGHIALNRTEIGRRSFIGNVALARSGTRIGDEALVGVHTVAPVDGVPDGTFWLGSPPIRLPRRQESQKFDEALTFRPGRARVVERLAIELLRVTLPATLLAVSGYFAVLTLFKVAEHLGPFGTDLVAPGVTLLFGLSVVVAVAILKWVVIGRYRPRVEPLWSRFVRRTELVTGLYESAAVPALLGFLVGTPLLGPLLRLFGARIGRRTWFATTRLTEFDLVRVGDDVAVGAETSLQTHLFEDRVMKMSVVTVERGATVGPRSIVLYDAVVGADTTLDALSLAMKGEWLVPGRRWRGIPSRAVGS</sequence>
<dbReference type="InterPro" id="IPR020845">
    <property type="entry name" value="AMP-binding_CS"/>
</dbReference>
<dbReference type="PANTHER" id="PTHR45527:SF1">
    <property type="entry name" value="FATTY ACID SYNTHASE"/>
    <property type="match status" value="1"/>
</dbReference>
<dbReference type="InterPro" id="IPR009081">
    <property type="entry name" value="PP-bd_ACP"/>
</dbReference>
<feature type="transmembrane region" description="Helical" evidence="4">
    <location>
        <begin position="897"/>
        <end position="921"/>
    </location>
</feature>
<dbReference type="SMART" id="SM00823">
    <property type="entry name" value="PKS_PP"/>
    <property type="match status" value="1"/>
</dbReference>
<evidence type="ECO:0000313" key="6">
    <source>
        <dbReference type="EMBL" id="GGM79685.1"/>
    </source>
</evidence>
<accession>A0A8J3FWR6</accession>
<dbReference type="InterPro" id="IPR036736">
    <property type="entry name" value="ACP-like_sf"/>
</dbReference>
<evidence type="ECO:0000256" key="2">
    <source>
        <dbReference type="ARBA" id="ARBA00022553"/>
    </source>
</evidence>
<dbReference type="Pfam" id="PF14602">
    <property type="entry name" value="Hexapep_2"/>
    <property type="match status" value="1"/>
</dbReference>
<dbReference type="InterPro" id="IPR012728">
    <property type="entry name" value="Pls/PosA_C"/>
</dbReference>
<dbReference type="Gene3D" id="1.10.1200.10">
    <property type="entry name" value="ACP-like"/>
    <property type="match status" value="1"/>
</dbReference>
<dbReference type="InterPro" id="IPR025110">
    <property type="entry name" value="AMP-bd_C"/>
</dbReference>
<evidence type="ECO:0000259" key="5">
    <source>
        <dbReference type="PROSITE" id="PS50075"/>
    </source>
</evidence>
<feature type="region of interest" description="Disordered" evidence="3">
    <location>
        <begin position="1"/>
        <end position="20"/>
    </location>
</feature>
<dbReference type="Gene3D" id="2.160.10.10">
    <property type="entry name" value="Hexapeptide repeat proteins"/>
    <property type="match status" value="3"/>
</dbReference>
<dbReference type="NCBIfam" id="TIGR02353">
    <property type="entry name" value="NRPS_term_dom"/>
    <property type="match status" value="1"/>
</dbReference>
<evidence type="ECO:0000256" key="4">
    <source>
        <dbReference type="SAM" id="Phobius"/>
    </source>
</evidence>
<dbReference type="GO" id="GO:0043041">
    <property type="term" value="P:amino acid activation for nonribosomal peptide biosynthetic process"/>
    <property type="evidence" value="ECO:0007669"/>
    <property type="project" value="TreeGrafter"/>
</dbReference>
<feature type="transmembrane region" description="Helical" evidence="4">
    <location>
        <begin position="709"/>
        <end position="729"/>
    </location>
</feature>
<keyword evidence="4" id="KW-1133">Transmembrane helix</keyword>
<dbReference type="SUPFAM" id="SSF56801">
    <property type="entry name" value="Acetyl-CoA synthetase-like"/>
    <property type="match status" value="1"/>
</dbReference>
<name>A0A8J3FWR6_9PSEU</name>
<dbReference type="Pfam" id="PF00550">
    <property type="entry name" value="PP-binding"/>
    <property type="match status" value="1"/>
</dbReference>
<dbReference type="GO" id="GO:0044550">
    <property type="term" value="P:secondary metabolite biosynthetic process"/>
    <property type="evidence" value="ECO:0007669"/>
    <property type="project" value="TreeGrafter"/>
</dbReference>
<dbReference type="InterPro" id="IPR001451">
    <property type="entry name" value="Hexapep"/>
</dbReference>
<dbReference type="SUPFAM" id="SSF47336">
    <property type="entry name" value="ACP-like"/>
    <property type="match status" value="1"/>
</dbReference>
<dbReference type="SUPFAM" id="SSF51161">
    <property type="entry name" value="Trimeric LpxA-like enzymes"/>
    <property type="match status" value="3"/>
</dbReference>
<dbReference type="Gene3D" id="3.40.50.12780">
    <property type="entry name" value="N-terminal domain of ligase-like"/>
    <property type="match status" value="1"/>
</dbReference>
<keyword evidence="4" id="KW-0472">Membrane</keyword>
<dbReference type="PROSITE" id="PS00455">
    <property type="entry name" value="AMP_BINDING"/>
    <property type="match status" value="1"/>
</dbReference>
<reference evidence="6" key="2">
    <citation type="submission" date="2020-09" db="EMBL/GenBank/DDBJ databases">
        <authorList>
            <person name="Sun Q."/>
            <person name="Zhou Y."/>
        </authorList>
    </citation>
    <scope>NUCLEOTIDE SEQUENCE</scope>
    <source>
        <strain evidence="6">CGMCC 4.5737</strain>
    </source>
</reference>
<dbReference type="PROSITE" id="PS50075">
    <property type="entry name" value="CARRIER"/>
    <property type="match status" value="1"/>
</dbReference>
<dbReference type="CDD" id="cd05930">
    <property type="entry name" value="A_NRPS"/>
    <property type="match status" value="1"/>
</dbReference>
<dbReference type="InterPro" id="IPR042099">
    <property type="entry name" value="ANL_N_sf"/>
</dbReference>
<evidence type="ECO:0000313" key="7">
    <source>
        <dbReference type="Proteomes" id="UP000637578"/>
    </source>
</evidence>
<dbReference type="InterPro" id="IPR011004">
    <property type="entry name" value="Trimer_LpxA-like_sf"/>
</dbReference>
<keyword evidence="2" id="KW-0597">Phosphoprotein</keyword>
<dbReference type="InterPro" id="IPR045851">
    <property type="entry name" value="AMP-bd_C_sf"/>
</dbReference>
<feature type="transmembrane region" description="Helical" evidence="4">
    <location>
        <begin position="1190"/>
        <end position="1213"/>
    </location>
</feature>
<feature type="transmembrane region" description="Helical" evidence="4">
    <location>
        <begin position="1106"/>
        <end position="1128"/>
    </location>
</feature>
<keyword evidence="7" id="KW-1185">Reference proteome</keyword>
<dbReference type="NCBIfam" id="TIGR01733">
    <property type="entry name" value="AA-adenyl-dom"/>
    <property type="match status" value="1"/>
</dbReference>
<gene>
    <name evidence="6" type="ORF">GCM10012275_57890</name>
</gene>
<dbReference type="Proteomes" id="UP000637578">
    <property type="component" value="Unassembled WGS sequence"/>
</dbReference>
<dbReference type="PROSITE" id="PS00012">
    <property type="entry name" value="PHOSPHOPANTETHEINE"/>
    <property type="match status" value="1"/>
</dbReference>
<feature type="transmembrane region" description="Helical" evidence="4">
    <location>
        <begin position="667"/>
        <end position="689"/>
    </location>
</feature>
<dbReference type="Gene3D" id="3.30.300.30">
    <property type="match status" value="1"/>
</dbReference>
<evidence type="ECO:0000256" key="1">
    <source>
        <dbReference type="ARBA" id="ARBA00022450"/>
    </source>
</evidence>
<proteinExistence type="predicted"/>
<dbReference type="PANTHER" id="PTHR45527">
    <property type="entry name" value="NONRIBOSOMAL PEPTIDE SYNTHETASE"/>
    <property type="match status" value="1"/>
</dbReference>
<dbReference type="InterPro" id="IPR006162">
    <property type="entry name" value="Ppantetheine_attach_site"/>
</dbReference>
<feature type="transmembrane region" description="Helical" evidence="4">
    <location>
        <begin position="858"/>
        <end position="891"/>
    </location>
</feature>
<feature type="domain" description="Carrier" evidence="5">
    <location>
        <begin position="529"/>
        <end position="606"/>
    </location>
</feature>
<feature type="transmembrane region" description="Helical" evidence="4">
    <location>
        <begin position="1148"/>
        <end position="1169"/>
    </location>
</feature>
<feature type="transmembrane region" description="Helical" evidence="4">
    <location>
        <begin position="627"/>
        <end position="647"/>
    </location>
</feature>
<dbReference type="RefSeq" id="WP_189061607.1">
    <property type="nucleotide sequence ID" value="NZ_BMMK01000045.1"/>
</dbReference>
<dbReference type="FunFam" id="3.40.50.12780:FF:000012">
    <property type="entry name" value="Non-ribosomal peptide synthetase"/>
    <property type="match status" value="1"/>
</dbReference>
<dbReference type="GO" id="GO:0005737">
    <property type="term" value="C:cytoplasm"/>
    <property type="evidence" value="ECO:0007669"/>
    <property type="project" value="TreeGrafter"/>
</dbReference>
<dbReference type="InterPro" id="IPR020806">
    <property type="entry name" value="PKS_PP-bd"/>
</dbReference>
<dbReference type="InterPro" id="IPR010071">
    <property type="entry name" value="AA_adenyl_dom"/>
</dbReference>
<keyword evidence="4" id="KW-0812">Transmembrane</keyword>
<dbReference type="InterPro" id="IPR000873">
    <property type="entry name" value="AMP-dep_synth/lig_dom"/>
</dbReference>
<organism evidence="6 7">
    <name type="scientific">Longimycelium tulufanense</name>
    <dbReference type="NCBI Taxonomy" id="907463"/>
    <lineage>
        <taxon>Bacteria</taxon>
        <taxon>Bacillati</taxon>
        <taxon>Actinomycetota</taxon>
        <taxon>Actinomycetes</taxon>
        <taxon>Pseudonocardiales</taxon>
        <taxon>Pseudonocardiaceae</taxon>
        <taxon>Longimycelium</taxon>
    </lineage>
</organism>
<reference evidence="6" key="1">
    <citation type="journal article" date="2014" name="Int. J. Syst. Evol. Microbiol.">
        <title>Complete genome sequence of Corynebacterium casei LMG S-19264T (=DSM 44701T), isolated from a smear-ripened cheese.</title>
        <authorList>
            <consortium name="US DOE Joint Genome Institute (JGI-PGF)"/>
            <person name="Walter F."/>
            <person name="Albersmeier A."/>
            <person name="Kalinowski J."/>
            <person name="Ruckert C."/>
        </authorList>
    </citation>
    <scope>NUCLEOTIDE SEQUENCE</scope>
    <source>
        <strain evidence="6">CGMCC 4.5737</strain>
    </source>
</reference>